<name>A0ABT2TCC8_9FIRM</name>
<proteinExistence type="predicted"/>
<dbReference type="PANTHER" id="PTHR37305:SF1">
    <property type="entry name" value="MEMBRANE PROTEIN"/>
    <property type="match status" value="1"/>
</dbReference>
<feature type="transmembrane region" description="Helical" evidence="1">
    <location>
        <begin position="20"/>
        <end position="40"/>
    </location>
</feature>
<evidence type="ECO:0000313" key="3">
    <source>
        <dbReference type="Proteomes" id="UP001652394"/>
    </source>
</evidence>
<keyword evidence="1" id="KW-0472">Membrane</keyword>
<feature type="transmembrane region" description="Helical" evidence="1">
    <location>
        <begin position="129"/>
        <end position="149"/>
    </location>
</feature>
<protein>
    <submittedName>
        <fullName evidence="2">ABC transporter permease</fullName>
    </submittedName>
</protein>
<reference evidence="2 3" key="1">
    <citation type="journal article" date="2021" name="ISME Commun">
        <title>Automated analysis of genomic sequences facilitates high-throughput and comprehensive description of bacteria.</title>
        <authorList>
            <person name="Hitch T.C.A."/>
        </authorList>
    </citation>
    <scope>NUCLEOTIDE SEQUENCE [LARGE SCALE GENOMIC DNA]</scope>
    <source>
        <strain evidence="2 3">H2_18</strain>
    </source>
</reference>
<comment type="caution">
    <text evidence="2">The sequence shown here is derived from an EMBL/GenBank/DDBJ whole genome shotgun (WGS) entry which is preliminary data.</text>
</comment>
<keyword evidence="1" id="KW-0812">Transmembrane</keyword>
<sequence>MFDMLRMDCRRILKSKSLYICFLLLLVAVTGFLFTFKLSIDDQMRSAAETNGIIFMMNGVEMSGDQIASAYAKIPAVDILSTTIFRGGFFFIIIALMTSLFICSDFDCGFAKNIFSLRNRRFTYILSKWIVIQVVSAVYILLLIIGFILACRMFRLPFMETSFQEYAKFTLLFWLTGSGFSAMLTFVSILFRNKAISVAAALLLASGTALTALDSITSALHIAFINYDYTLYGCIQDISFPVPAEKLTLCLGTSLTWLLIWLLLSVFILQKKDI</sequence>
<evidence type="ECO:0000256" key="1">
    <source>
        <dbReference type="SAM" id="Phobius"/>
    </source>
</evidence>
<feature type="transmembrane region" description="Helical" evidence="1">
    <location>
        <begin position="198"/>
        <end position="226"/>
    </location>
</feature>
<organism evidence="2 3">
    <name type="scientific">Faecalicatena acetigenes</name>
    <dbReference type="NCBI Taxonomy" id="2981790"/>
    <lineage>
        <taxon>Bacteria</taxon>
        <taxon>Bacillati</taxon>
        <taxon>Bacillota</taxon>
        <taxon>Clostridia</taxon>
        <taxon>Lachnospirales</taxon>
        <taxon>Lachnospiraceae</taxon>
        <taxon>Faecalicatena</taxon>
    </lineage>
</organism>
<keyword evidence="3" id="KW-1185">Reference proteome</keyword>
<evidence type="ECO:0000313" key="2">
    <source>
        <dbReference type="EMBL" id="MCU6747871.1"/>
    </source>
</evidence>
<feature type="transmembrane region" description="Helical" evidence="1">
    <location>
        <begin position="88"/>
        <end position="108"/>
    </location>
</feature>
<gene>
    <name evidence="2" type="ORF">OCV51_09435</name>
</gene>
<accession>A0ABT2TCC8</accession>
<dbReference type="EMBL" id="JAOQJX010000013">
    <property type="protein sequence ID" value="MCU6747871.1"/>
    <property type="molecule type" value="Genomic_DNA"/>
</dbReference>
<dbReference type="PANTHER" id="PTHR37305">
    <property type="entry name" value="INTEGRAL MEMBRANE PROTEIN-RELATED"/>
    <property type="match status" value="1"/>
</dbReference>
<dbReference type="Proteomes" id="UP001652394">
    <property type="component" value="Unassembled WGS sequence"/>
</dbReference>
<keyword evidence="1" id="KW-1133">Transmembrane helix</keyword>
<feature type="transmembrane region" description="Helical" evidence="1">
    <location>
        <begin position="246"/>
        <end position="269"/>
    </location>
</feature>
<dbReference type="RefSeq" id="WP_059068873.1">
    <property type="nucleotide sequence ID" value="NZ_JAOQJX010000013.1"/>
</dbReference>
<feature type="transmembrane region" description="Helical" evidence="1">
    <location>
        <begin position="169"/>
        <end position="191"/>
    </location>
</feature>